<accession>A0A2G4YNR8</accession>
<evidence type="ECO:0000256" key="1">
    <source>
        <dbReference type="ARBA" id="ARBA00022801"/>
    </source>
</evidence>
<dbReference type="GO" id="GO:0004252">
    <property type="term" value="F:serine-type endopeptidase activity"/>
    <property type="evidence" value="ECO:0007669"/>
    <property type="project" value="TreeGrafter"/>
</dbReference>
<dbReference type="Proteomes" id="UP000229730">
    <property type="component" value="Unassembled WGS sequence"/>
</dbReference>
<evidence type="ECO:0000259" key="2">
    <source>
        <dbReference type="Pfam" id="PF00326"/>
    </source>
</evidence>
<dbReference type="SUPFAM" id="SSF82171">
    <property type="entry name" value="DPP6 N-terminal domain-like"/>
    <property type="match status" value="1"/>
</dbReference>
<protein>
    <recommendedName>
        <fullName evidence="2">Peptidase S9 prolyl oligopeptidase catalytic domain-containing protein</fullName>
    </recommendedName>
</protein>
<sequence>MSRISSLFLYVVCLGLTVFALLGSAARATETGGAISAEAFGDLPNFRLIKLSPTGKRVASLQNYQGGYVLVTQSFDKAESDAVYVSAYKGYEIESVRWVNDHRLIVTVGWTERDGFLRYRMSRIVAMNWDKSNSIQLLKRDLKSQFHSDVISMLPDDPDHILMGVDRSKTNYPDVYKVNVNTGSMKRQVRSRASVRDWWADGKGVVRMGMGMYKLRNRLIFRNSADDSWRTLAKYDVIKDDVPFTMAGFTEVPHVIYVSKLDEKGRKAFYRYDTEQEEFLEKIAGHDTVDVSELIINDKGGLDGYRYLDEMPHTVYRNSLYKALQKMLKKNFPYKQVQMVSKSRDEKKFIIKVMAPDLPGDLYFLNLETKELYKFNETHAMLASSKLSPMEMISYTARDGLAISGYLSLPRGVDRETAKNIPMVILPHGGPFARDSYGFDYWVQFLTTRGYGVLQMNYRGSEGYGTVFEALGHHEWGRKMLEDINDGTKWAIEQGFADADRICIMGGSYGGYAALQAVVKDPTLYKCSVAFAAVTDVSRMMQDDRHFLDYRRWQYYIRNDDLGFADISPINHVDKLNVPILLVHGTEDVRVRYDHSKAMAQKLKRARKSFKFVTLKDGDHHLSNQKDRIKFLQEVEKFLAKNL</sequence>
<dbReference type="InterPro" id="IPR029058">
    <property type="entry name" value="AB_hydrolase_fold"/>
</dbReference>
<evidence type="ECO:0000313" key="4">
    <source>
        <dbReference type="Proteomes" id="UP000229730"/>
    </source>
</evidence>
<keyword evidence="1" id="KW-0378">Hydrolase</keyword>
<dbReference type="EMBL" id="PDEM01000029">
    <property type="protein sequence ID" value="PHZ83972.1"/>
    <property type="molecule type" value="Genomic_DNA"/>
</dbReference>
<reference evidence="3 4" key="1">
    <citation type="submission" date="2017-10" db="EMBL/GenBank/DDBJ databases">
        <title>Frigbacter circumglobatus gen. nov. sp. nov., isolated from sediment cultured in situ.</title>
        <authorList>
            <person name="Zhao Z."/>
        </authorList>
    </citation>
    <scope>NUCLEOTIDE SEQUENCE [LARGE SCALE GENOMIC DNA]</scope>
    <source>
        <strain evidence="3 4">ZYL</strain>
    </source>
</reference>
<dbReference type="AlphaFoldDB" id="A0A2G4YNR8"/>
<dbReference type="RefSeq" id="WP_099474427.1">
    <property type="nucleotide sequence ID" value="NZ_CP041025.1"/>
</dbReference>
<dbReference type="OrthoDB" id="128799at2"/>
<proteinExistence type="predicted"/>
<feature type="domain" description="Peptidase S9 prolyl oligopeptidase catalytic" evidence="2">
    <location>
        <begin position="439"/>
        <end position="643"/>
    </location>
</feature>
<dbReference type="PANTHER" id="PTHR42776">
    <property type="entry name" value="SERINE PEPTIDASE S9 FAMILY MEMBER"/>
    <property type="match status" value="1"/>
</dbReference>
<dbReference type="InParanoid" id="A0A2G4YNR8"/>
<dbReference type="SUPFAM" id="SSF53474">
    <property type="entry name" value="alpha/beta-Hydrolases"/>
    <property type="match status" value="1"/>
</dbReference>
<comment type="caution">
    <text evidence="3">The sequence shown here is derived from an EMBL/GenBank/DDBJ whole genome shotgun (WGS) entry which is preliminary data.</text>
</comment>
<dbReference type="InterPro" id="IPR001375">
    <property type="entry name" value="Peptidase_S9_cat"/>
</dbReference>
<gene>
    <name evidence="3" type="ORF">CRD36_14265</name>
</gene>
<organism evidence="3 4">
    <name type="scientific">Paremcibacter congregatus</name>
    <dbReference type="NCBI Taxonomy" id="2043170"/>
    <lineage>
        <taxon>Bacteria</taxon>
        <taxon>Pseudomonadati</taxon>
        <taxon>Pseudomonadota</taxon>
        <taxon>Alphaproteobacteria</taxon>
        <taxon>Emcibacterales</taxon>
        <taxon>Emcibacteraceae</taxon>
        <taxon>Paremcibacter</taxon>
    </lineage>
</organism>
<dbReference type="PANTHER" id="PTHR42776:SF27">
    <property type="entry name" value="DIPEPTIDYL PEPTIDASE FAMILY MEMBER 6"/>
    <property type="match status" value="1"/>
</dbReference>
<dbReference type="Pfam" id="PF00326">
    <property type="entry name" value="Peptidase_S9"/>
    <property type="match status" value="1"/>
</dbReference>
<dbReference type="GO" id="GO:0006508">
    <property type="term" value="P:proteolysis"/>
    <property type="evidence" value="ECO:0007669"/>
    <property type="project" value="InterPro"/>
</dbReference>
<evidence type="ECO:0000313" key="3">
    <source>
        <dbReference type="EMBL" id="PHZ83972.1"/>
    </source>
</evidence>
<dbReference type="Gene3D" id="3.40.50.1820">
    <property type="entry name" value="alpha/beta hydrolase"/>
    <property type="match status" value="1"/>
</dbReference>
<name>A0A2G4YNR8_9PROT</name>
<keyword evidence="4" id="KW-1185">Reference proteome</keyword>